<dbReference type="InterPro" id="IPR036770">
    <property type="entry name" value="Ankyrin_rpt-contain_sf"/>
</dbReference>
<dbReference type="Pfam" id="PF24883">
    <property type="entry name" value="NPHP3_N"/>
    <property type="match status" value="2"/>
</dbReference>
<dbReference type="Gene3D" id="3.40.50.300">
    <property type="entry name" value="P-loop containing nucleotide triphosphate hydrolases"/>
    <property type="match status" value="1"/>
</dbReference>
<feature type="repeat" description="ANK" evidence="3">
    <location>
        <begin position="877"/>
        <end position="909"/>
    </location>
</feature>
<dbReference type="PRINTS" id="PR01415">
    <property type="entry name" value="ANKYRIN"/>
</dbReference>
<dbReference type="Pfam" id="PF00023">
    <property type="entry name" value="Ank"/>
    <property type="match status" value="2"/>
</dbReference>
<protein>
    <recommendedName>
        <fullName evidence="4">Nephrocystin 3-like N-terminal domain-containing protein</fullName>
    </recommendedName>
</protein>
<proteinExistence type="predicted"/>
<evidence type="ECO:0000256" key="1">
    <source>
        <dbReference type="ARBA" id="ARBA00022737"/>
    </source>
</evidence>
<dbReference type="AlphaFoldDB" id="A0AAD6NFJ3"/>
<dbReference type="SUPFAM" id="SSF52540">
    <property type="entry name" value="P-loop containing nucleoside triphosphate hydrolases"/>
    <property type="match status" value="1"/>
</dbReference>
<keyword evidence="1" id="KW-0677">Repeat</keyword>
<dbReference type="InterPro" id="IPR051637">
    <property type="entry name" value="Ank_repeat_dom-contain_49"/>
</dbReference>
<dbReference type="PROSITE" id="PS50297">
    <property type="entry name" value="ANK_REP_REGION"/>
    <property type="match status" value="3"/>
</dbReference>
<dbReference type="Proteomes" id="UP001221413">
    <property type="component" value="Unassembled WGS sequence"/>
</dbReference>
<keyword evidence="6" id="KW-1185">Reference proteome</keyword>
<dbReference type="GO" id="GO:0003950">
    <property type="term" value="F:NAD+ poly-ADP-ribosyltransferase activity"/>
    <property type="evidence" value="ECO:0007669"/>
    <property type="project" value="TreeGrafter"/>
</dbReference>
<sequence>MPSDLNQTVCVKGLPDGIDFTVTAIKPSIPDERDPKRVALHNALLPNWQSSNSLRLDWDHQQARKKHVGNTGKWLLDSEQFQLWLSERNSFMWLHGIAGSGKTVMSAVEEEKRNVSRLLRSLLLQFCPAEGELPPKVEELHNRCLSQQLTFSEEFLLEVIEDLVKGERHTYIIVDALDECDASFQSGEESEAEKLVKLITRLTSVPELNVHLLVTSRDGGLTSVVDHELRRLAEESVGNGSFRHVIDLQAGEMSHRVHDDIKEFLCYELKRWNNRRGRLWLPLDEERRSLVADSIENRANGMHAREGVWLARQHAREIRISSMNRKMVEPPPNVDAIHEATTQPTELRDPANNSPARMCNSEFNNNSQSISEWAASTKLCLGQIVRGERTMHTDDDWQALASKGYEKFVDFMLSTTPSAISFHGASMLAILTSALARDYKRMALLIIDSTSKREESDTSGAYEMLDLAIKELEPEGFDPGVSHETIVGLILKHAVDLNLKGLKRWTGLHLAASQGDPIGRTALHVSSSQGHDLVTQLLLANGADNSLRDHAGWTALNHAVLEAAKSLNQSVPEPKMPLSKQERLVQTMRLLSDKHHRTDICNTETLEQTRENTLDGRGSTILGCMFHEIVIQNVATNTTVTAVFVQSFTLYRGSVRFRIPLIQHLLLNGGFGIDSLMMNRELRQNPWVIDSTSTYFENVNIYGGAVSFSFAKVKNLSVYGGSVTFSSPVLIGSVAIYGGSVTFSAAARIRQLFVYRGHANILGQSQIKSASLYDGFTNFRRSQVGSLHIYAGSVNFLSPAQINDLLIYGGVVNFTYETRRELMELLGELDVEDRLSCSDMVTQIGNLRIMDSGHFVFAVDGQIGQIKVDGGVASFHTGSTALQKAIKYGYQPIARLLLEKGANPNSFISPQSRTGKIWQTALHIAAFLGYEEMVQLLLEYGADTDLKNYQGQTAMQIAERQGNATIVQLLHEHKPNASGDWTGRGVQTTLHMVAERISNAVKAAPWHWIPGCA</sequence>
<accession>A0AAD6NFJ3</accession>
<dbReference type="PANTHER" id="PTHR24180:SF45">
    <property type="entry name" value="POLY [ADP-RIBOSE] POLYMERASE TANKYRASE"/>
    <property type="match status" value="1"/>
</dbReference>
<feature type="repeat" description="ANK" evidence="3">
    <location>
        <begin position="917"/>
        <end position="949"/>
    </location>
</feature>
<evidence type="ECO:0000313" key="6">
    <source>
        <dbReference type="Proteomes" id="UP001221413"/>
    </source>
</evidence>
<dbReference type="EMBL" id="JAQGDS010000013">
    <property type="protein sequence ID" value="KAJ6256375.1"/>
    <property type="molecule type" value="Genomic_DNA"/>
</dbReference>
<name>A0AAD6NFJ3_DREDA</name>
<dbReference type="Pfam" id="PF12796">
    <property type="entry name" value="Ank_2"/>
    <property type="match status" value="1"/>
</dbReference>
<dbReference type="SMART" id="SM00248">
    <property type="entry name" value="ANK"/>
    <property type="match status" value="5"/>
</dbReference>
<dbReference type="SUPFAM" id="SSF48403">
    <property type="entry name" value="Ankyrin repeat"/>
    <property type="match status" value="2"/>
</dbReference>
<dbReference type="InterPro" id="IPR056884">
    <property type="entry name" value="NPHP3-like_N"/>
</dbReference>
<dbReference type="GO" id="GO:0005737">
    <property type="term" value="C:cytoplasm"/>
    <property type="evidence" value="ECO:0007669"/>
    <property type="project" value="TreeGrafter"/>
</dbReference>
<comment type="caution">
    <text evidence="5">The sequence shown here is derived from an EMBL/GenBank/DDBJ whole genome shotgun (WGS) entry which is preliminary data.</text>
</comment>
<feature type="domain" description="Nephrocystin 3-like N-terminal" evidence="4">
    <location>
        <begin position="70"/>
        <end position="107"/>
    </location>
</feature>
<evidence type="ECO:0000313" key="5">
    <source>
        <dbReference type="EMBL" id="KAJ6256375.1"/>
    </source>
</evidence>
<dbReference type="PROSITE" id="PS50088">
    <property type="entry name" value="ANK_REPEAT"/>
    <property type="match status" value="3"/>
</dbReference>
<dbReference type="GO" id="GO:0070198">
    <property type="term" value="P:protein localization to chromosome, telomeric region"/>
    <property type="evidence" value="ECO:0007669"/>
    <property type="project" value="TreeGrafter"/>
</dbReference>
<evidence type="ECO:0000259" key="4">
    <source>
        <dbReference type="Pfam" id="PF24883"/>
    </source>
</evidence>
<dbReference type="GO" id="GO:1904355">
    <property type="term" value="P:positive regulation of telomere capping"/>
    <property type="evidence" value="ECO:0007669"/>
    <property type="project" value="TreeGrafter"/>
</dbReference>
<reference evidence="5" key="1">
    <citation type="submission" date="2023-01" db="EMBL/GenBank/DDBJ databases">
        <title>The chitinases involved in constricting ring structure development in the nematode-trapping fungus Drechslerella dactyloides.</title>
        <authorList>
            <person name="Wang R."/>
            <person name="Zhang L."/>
            <person name="Tang P."/>
            <person name="Li S."/>
            <person name="Liang L."/>
        </authorList>
    </citation>
    <scope>NUCLEOTIDE SEQUENCE</scope>
    <source>
        <strain evidence="5">YMF1.00031</strain>
    </source>
</reference>
<feature type="repeat" description="ANK" evidence="3">
    <location>
        <begin position="518"/>
        <end position="550"/>
    </location>
</feature>
<keyword evidence="2 3" id="KW-0040">ANK repeat</keyword>
<dbReference type="PANTHER" id="PTHR24180">
    <property type="entry name" value="CYCLIN-DEPENDENT KINASE INHIBITOR 2C-RELATED"/>
    <property type="match status" value="1"/>
</dbReference>
<dbReference type="InterPro" id="IPR002110">
    <property type="entry name" value="Ankyrin_rpt"/>
</dbReference>
<gene>
    <name evidence="5" type="ORF">Dda_8875</name>
</gene>
<dbReference type="InterPro" id="IPR027417">
    <property type="entry name" value="P-loop_NTPase"/>
</dbReference>
<feature type="domain" description="Nephrocystin 3-like N-terminal" evidence="4">
    <location>
        <begin position="109"/>
        <end position="217"/>
    </location>
</feature>
<evidence type="ECO:0000256" key="3">
    <source>
        <dbReference type="PROSITE-ProRule" id="PRU00023"/>
    </source>
</evidence>
<organism evidence="5 6">
    <name type="scientific">Drechslerella dactyloides</name>
    <name type="common">Nematode-trapping fungus</name>
    <name type="synonym">Arthrobotrys dactyloides</name>
    <dbReference type="NCBI Taxonomy" id="74499"/>
    <lineage>
        <taxon>Eukaryota</taxon>
        <taxon>Fungi</taxon>
        <taxon>Dikarya</taxon>
        <taxon>Ascomycota</taxon>
        <taxon>Pezizomycotina</taxon>
        <taxon>Orbiliomycetes</taxon>
        <taxon>Orbiliales</taxon>
        <taxon>Orbiliaceae</taxon>
        <taxon>Drechslerella</taxon>
    </lineage>
</organism>
<dbReference type="GO" id="GO:0005634">
    <property type="term" value="C:nucleus"/>
    <property type="evidence" value="ECO:0007669"/>
    <property type="project" value="TreeGrafter"/>
</dbReference>
<evidence type="ECO:0000256" key="2">
    <source>
        <dbReference type="ARBA" id="ARBA00023043"/>
    </source>
</evidence>
<dbReference type="Gene3D" id="1.25.40.20">
    <property type="entry name" value="Ankyrin repeat-containing domain"/>
    <property type="match status" value="2"/>
</dbReference>